<dbReference type="InterPro" id="IPR004358">
    <property type="entry name" value="Sig_transdc_His_kin-like_C"/>
</dbReference>
<keyword evidence="3 4" id="KW-0597">Phosphoprotein</keyword>
<reference evidence="7 8" key="1">
    <citation type="submission" date="2019-10" db="EMBL/GenBank/DDBJ databases">
        <title>Genome sequence of Phaeocystidibacter marisrubri JCM30614 (type strain).</title>
        <authorList>
            <person name="Bowman J.P."/>
        </authorList>
    </citation>
    <scope>NUCLEOTIDE SEQUENCE [LARGE SCALE GENOMIC DNA]</scope>
    <source>
        <strain evidence="7 8">JCM 30614</strain>
    </source>
</reference>
<dbReference type="Gene3D" id="1.10.287.130">
    <property type="match status" value="1"/>
</dbReference>
<dbReference type="Gene3D" id="3.40.50.2300">
    <property type="match status" value="1"/>
</dbReference>
<evidence type="ECO:0000256" key="2">
    <source>
        <dbReference type="ARBA" id="ARBA00012438"/>
    </source>
</evidence>
<dbReference type="Pfam" id="PF00512">
    <property type="entry name" value="HisKA"/>
    <property type="match status" value="1"/>
</dbReference>
<comment type="caution">
    <text evidence="7">The sequence shown here is derived from an EMBL/GenBank/DDBJ whole genome shotgun (WGS) entry which is preliminary data.</text>
</comment>
<dbReference type="InterPro" id="IPR005467">
    <property type="entry name" value="His_kinase_dom"/>
</dbReference>
<dbReference type="PANTHER" id="PTHR43547:SF2">
    <property type="entry name" value="HYBRID SIGNAL TRANSDUCTION HISTIDINE KINASE C"/>
    <property type="match status" value="1"/>
</dbReference>
<evidence type="ECO:0000313" key="8">
    <source>
        <dbReference type="Proteomes" id="UP000484164"/>
    </source>
</evidence>
<dbReference type="Pfam" id="PF02518">
    <property type="entry name" value="HATPase_c"/>
    <property type="match status" value="1"/>
</dbReference>
<gene>
    <name evidence="7" type="ORF">F8C82_05645</name>
</gene>
<dbReference type="SMART" id="SM00448">
    <property type="entry name" value="REC"/>
    <property type="match status" value="1"/>
</dbReference>
<feature type="domain" description="Histidine kinase" evidence="5">
    <location>
        <begin position="151"/>
        <end position="363"/>
    </location>
</feature>
<proteinExistence type="predicted"/>
<feature type="modified residue" description="4-aspartylphosphate" evidence="4">
    <location>
        <position position="56"/>
    </location>
</feature>
<dbReference type="InterPro" id="IPR011006">
    <property type="entry name" value="CheY-like_superfamily"/>
</dbReference>
<dbReference type="EC" id="2.7.13.3" evidence="2"/>
<dbReference type="InterPro" id="IPR001789">
    <property type="entry name" value="Sig_transdc_resp-reg_receiver"/>
</dbReference>
<dbReference type="OrthoDB" id="9811889at2"/>
<evidence type="ECO:0000259" key="5">
    <source>
        <dbReference type="PROSITE" id="PS50109"/>
    </source>
</evidence>
<keyword evidence="8" id="KW-1185">Reference proteome</keyword>
<accession>A0A6L3ZJA0</accession>
<dbReference type="PROSITE" id="PS50110">
    <property type="entry name" value="RESPONSE_REGULATORY"/>
    <property type="match status" value="1"/>
</dbReference>
<keyword evidence="7" id="KW-0808">Transferase</keyword>
<dbReference type="Gene3D" id="3.30.565.10">
    <property type="entry name" value="Histidine kinase-like ATPase, C-terminal domain"/>
    <property type="match status" value="1"/>
</dbReference>
<dbReference type="SUPFAM" id="SSF55874">
    <property type="entry name" value="ATPase domain of HSP90 chaperone/DNA topoisomerase II/histidine kinase"/>
    <property type="match status" value="1"/>
</dbReference>
<dbReference type="Proteomes" id="UP000484164">
    <property type="component" value="Unassembled WGS sequence"/>
</dbReference>
<evidence type="ECO:0000256" key="4">
    <source>
        <dbReference type="PROSITE-ProRule" id="PRU00169"/>
    </source>
</evidence>
<dbReference type="InterPro" id="IPR036097">
    <property type="entry name" value="HisK_dim/P_sf"/>
</dbReference>
<dbReference type="SUPFAM" id="SSF52172">
    <property type="entry name" value="CheY-like"/>
    <property type="match status" value="1"/>
</dbReference>
<dbReference type="PANTHER" id="PTHR43547">
    <property type="entry name" value="TWO-COMPONENT HISTIDINE KINASE"/>
    <property type="match status" value="1"/>
</dbReference>
<dbReference type="CDD" id="cd00082">
    <property type="entry name" value="HisKA"/>
    <property type="match status" value="1"/>
</dbReference>
<name>A0A6L3ZJA0_9FLAO</name>
<evidence type="ECO:0000313" key="7">
    <source>
        <dbReference type="EMBL" id="KAB2817887.1"/>
    </source>
</evidence>
<dbReference type="PROSITE" id="PS50109">
    <property type="entry name" value="HIS_KIN"/>
    <property type="match status" value="1"/>
</dbReference>
<organism evidence="7 8">
    <name type="scientific">Phaeocystidibacter marisrubri</name>
    <dbReference type="NCBI Taxonomy" id="1577780"/>
    <lineage>
        <taxon>Bacteria</taxon>
        <taxon>Pseudomonadati</taxon>
        <taxon>Bacteroidota</taxon>
        <taxon>Flavobacteriia</taxon>
        <taxon>Flavobacteriales</taxon>
        <taxon>Phaeocystidibacteraceae</taxon>
        <taxon>Phaeocystidibacter</taxon>
    </lineage>
</organism>
<dbReference type="GO" id="GO:0000155">
    <property type="term" value="F:phosphorelay sensor kinase activity"/>
    <property type="evidence" value="ECO:0007669"/>
    <property type="project" value="InterPro"/>
</dbReference>
<dbReference type="Pfam" id="PF00072">
    <property type="entry name" value="Response_reg"/>
    <property type="match status" value="1"/>
</dbReference>
<dbReference type="SMART" id="SM00387">
    <property type="entry name" value="HATPase_c"/>
    <property type="match status" value="1"/>
</dbReference>
<dbReference type="RefSeq" id="WP_151692575.1">
    <property type="nucleotide sequence ID" value="NZ_BMGX01000002.1"/>
</dbReference>
<dbReference type="PRINTS" id="PR00344">
    <property type="entry name" value="BCTRLSENSOR"/>
</dbReference>
<dbReference type="SUPFAM" id="SSF47384">
    <property type="entry name" value="Homodimeric domain of signal transducing histidine kinase"/>
    <property type="match status" value="1"/>
</dbReference>
<dbReference type="SMART" id="SM00388">
    <property type="entry name" value="HisKA"/>
    <property type="match status" value="1"/>
</dbReference>
<keyword evidence="7" id="KW-0418">Kinase</keyword>
<dbReference type="CDD" id="cd17569">
    <property type="entry name" value="REC_HupR-like"/>
    <property type="match status" value="1"/>
</dbReference>
<evidence type="ECO:0000256" key="3">
    <source>
        <dbReference type="ARBA" id="ARBA00022553"/>
    </source>
</evidence>
<feature type="domain" description="Response regulatory" evidence="6">
    <location>
        <begin position="8"/>
        <end position="122"/>
    </location>
</feature>
<dbReference type="InterPro" id="IPR003594">
    <property type="entry name" value="HATPase_dom"/>
</dbReference>
<dbReference type="InterPro" id="IPR003661">
    <property type="entry name" value="HisK_dim/P_dom"/>
</dbReference>
<protein>
    <recommendedName>
        <fullName evidence="2">histidine kinase</fullName>
        <ecNumber evidence="2">2.7.13.3</ecNumber>
    </recommendedName>
</protein>
<evidence type="ECO:0000259" key="6">
    <source>
        <dbReference type="PROSITE" id="PS50110"/>
    </source>
</evidence>
<evidence type="ECO:0000256" key="1">
    <source>
        <dbReference type="ARBA" id="ARBA00000085"/>
    </source>
</evidence>
<dbReference type="EMBL" id="WBVQ01000001">
    <property type="protein sequence ID" value="KAB2817887.1"/>
    <property type="molecule type" value="Genomic_DNA"/>
</dbReference>
<dbReference type="CDD" id="cd00075">
    <property type="entry name" value="HATPase"/>
    <property type="match status" value="1"/>
</dbReference>
<sequence>MATTNKPRVLYVDDEQNNLNSFRANFRREYDVYTAISAQEGIEVLAKEPIEIIVADQRMPGMTGVEFFENVVDDYPDCIRILLTGYADIEAVINAINKGQIYKFISKPWNEDTLRVAINNAKDIYDARRELKEKNISLQKAYDELDRFVYSVSHDLRAPLVSIQGVIYLANQEVKDEKAIEYFNMTKEMVDKLDEFIHNIIDYYKSTHEGNMTVEVDLNKMLKDISDEYRYHPAMEQTTLEYQVEGVSMFTTNEVKLRIILNNLISNAIKYRDEVKSQHHVAVRITGGHSGIEIQVVDNGVGISEDNQEKVFQMFYRDAKGNSGSGLGLYLVKEAVKRLGGTITVNSAKGEGTTMTVSLPNFEESAL</sequence>
<dbReference type="AlphaFoldDB" id="A0A6L3ZJA0"/>
<comment type="catalytic activity">
    <reaction evidence="1">
        <text>ATP + protein L-histidine = ADP + protein N-phospho-L-histidine.</text>
        <dbReference type="EC" id="2.7.13.3"/>
    </reaction>
</comment>
<dbReference type="InterPro" id="IPR036890">
    <property type="entry name" value="HATPase_C_sf"/>
</dbReference>